<evidence type="ECO:0000313" key="3">
    <source>
        <dbReference type="EMBL" id="MFC3979464.1"/>
    </source>
</evidence>
<dbReference type="InterPro" id="IPR029058">
    <property type="entry name" value="AB_hydrolase_fold"/>
</dbReference>
<dbReference type="InterPro" id="IPR000073">
    <property type="entry name" value="AB_hydrolase_1"/>
</dbReference>
<comment type="caution">
    <text evidence="3">The sequence shown here is derived from an EMBL/GenBank/DDBJ whole genome shotgun (WGS) entry which is preliminary data.</text>
</comment>
<feature type="domain" description="AB hydrolase-1" evidence="2">
    <location>
        <begin position="93"/>
        <end position="313"/>
    </location>
</feature>
<keyword evidence="1" id="KW-0732">Signal</keyword>
<dbReference type="Proteomes" id="UP001595698">
    <property type="component" value="Unassembled WGS sequence"/>
</dbReference>
<protein>
    <submittedName>
        <fullName evidence="3">Alpha/beta fold hydrolase</fullName>
    </submittedName>
</protein>
<dbReference type="EMBL" id="JBHSBC010000003">
    <property type="protein sequence ID" value="MFC3979464.1"/>
    <property type="molecule type" value="Genomic_DNA"/>
</dbReference>
<reference evidence="4" key="1">
    <citation type="journal article" date="2019" name="Int. J. Syst. Evol. Microbiol.">
        <title>The Global Catalogue of Microorganisms (GCM) 10K type strain sequencing project: providing services to taxonomists for standard genome sequencing and annotation.</title>
        <authorList>
            <consortium name="The Broad Institute Genomics Platform"/>
            <consortium name="The Broad Institute Genome Sequencing Center for Infectious Disease"/>
            <person name="Wu L."/>
            <person name="Ma J."/>
        </authorList>
    </citation>
    <scope>NUCLEOTIDE SEQUENCE [LARGE SCALE GENOMIC DNA]</scope>
    <source>
        <strain evidence="4">TBRC 7912</strain>
    </source>
</reference>
<evidence type="ECO:0000256" key="1">
    <source>
        <dbReference type="SAM" id="SignalP"/>
    </source>
</evidence>
<keyword evidence="4" id="KW-1185">Reference proteome</keyword>
<proteinExistence type="predicted"/>
<dbReference type="PROSITE" id="PS51318">
    <property type="entry name" value="TAT"/>
    <property type="match status" value="1"/>
</dbReference>
<name>A0ABV8ETS8_9ACTN</name>
<organism evidence="3 4">
    <name type="scientific">Streptosporangium jomthongense</name>
    <dbReference type="NCBI Taxonomy" id="1193683"/>
    <lineage>
        <taxon>Bacteria</taxon>
        <taxon>Bacillati</taxon>
        <taxon>Actinomycetota</taxon>
        <taxon>Actinomycetes</taxon>
        <taxon>Streptosporangiales</taxon>
        <taxon>Streptosporangiaceae</taxon>
        <taxon>Streptosporangium</taxon>
    </lineage>
</organism>
<evidence type="ECO:0000259" key="2">
    <source>
        <dbReference type="Pfam" id="PF12697"/>
    </source>
</evidence>
<dbReference type="PANTHER" id="PTHR43433">
    <property type="entry name" value="HYDROLASE, ALPHA/BETA FOLD FAMILY PROTEIN"/>
    <property type="match status" value="1"/>
</dbReference>
<dbReference type="SUPFAM" id="SSF53474">
    <property type="entry name" value="alpha/beta-Hydrolases"/>
    <property type="match status" value="1"/>
</dbReference>
<dbReference type="RefSeq" id="WP_386188218.1">
    <property type="nucleotide sequence ID" value="NZ_JBHSBC010000003.1"/>
</dbReference>
<dbReference type="GO" id="GO:0016787">
    <property type="term" value="F:hydrolase activity"/>
    <property type="evidence" value="ECO:0007669"/>
    <property type="project" value="UniProtKB-KW"/>
</dbReference>
<dbReference type="InterPro" id="IPR006311">
    <property type="entry name" value="TAT_signal"/>
</dbReference>
<sequence length="325" mass="34810">MNDRTGRTIDRRLLLAGVAGAGVVALAPSAAFAAEERARGSKPGGREKVLPAQTSWDPVPAMTGMKQVQIPDVRLAVWDTGAGGRGPGRGQTVVLMHPHTGNGGSWGYQQAAFAAAGYRVISYSRRGYHGSEAGPAERPGTMVGDLTALMDALGVGRFHLVGLAAGAFVAFDAGLSVPDRLLSCTVGATLGGIQEPSWNEVTTAILPEGWFGLPETFRELGPSYRAARPQAMTTWIEHTKLPVTTVQQPPQNTLTWPAIESIRTPTLLLTGDCDLYLPPARLREMAGHVRNAEVAIFSEAGHAPHWESYREFNKTVLSFIGKHRR</sequence>
<dbReference type="InterPro" id="IPR050471">
    <property type="entry name" value="AB_hydrolase"/>
</dbReference>
<gene>
    <name evidence="3" type="ORF">ACFOYY_04985</name>
</gene>
<feature type="signal peptide" evidence="1">
    <location>
        <begin position="1"/>
        <end position="33"/>
    </location>
</feature>
<dbReference type="Pfam" id="PF12697">
    <property type="entry name" value="Abhydrolase_6"/>
    <property type="match status" value="1"/>
</dbReference>
<accession>A0ABV8ETS8</accession>
<dbReference type="PANTHER" id="PTHR43433:SF5">
    <property type="entry name" value="AB HYDROLASE-1 DOMAIN-CONTAINING PROTEIN"/>
    <property type="match status" value="1"/>
</dbReference>
<keyword evidence="3" id="KW-0378">Hydrolase</keyword>
<evidence type="ECO:0000313" key="4">
    <source>
        <dbReference type="Proteomes" id="UP001595698"/>
    </source>
</evidence>
<feature type="chain" id="PRO_5047067263" evidence="1">
    <location>
        <begin position="34"/>
        <end position="325"/>
    </location>
</feature>
<dbReference type="Gene3D" id="3.40.50.1820">
    <property type="entry name" value="alpha/beta hydrolase"/>
    <property type="match status" value="1"/>
</dbReference>